<dbReference type="SMART" id="SM00422">
    <property type="entry name" value="HTH_MERR"/>
    <property type="match status" value="1"/>
</dbReference>
<feature type="domain" description="HTH merR-type" evidence="5">
    <location>
        <begin position="4"/>
        <end position="74"/>
    </location>
</feature>
<comment type="caution">
    <text evidence="6">The sequence shown here is derived from an EMBL/GenBank/DDBJ whole genome shotgun (WGS) entry which is preliminary data.</text>
</comment>
<keyword evidence="4" id="KW-0804">Transcription</keyword>
<protein>
    <submittedName>
        <fullName evidence="6">MerR family transcriptional regulator</fullName>
    </submittedName>
</protein>
<dbReference type="InterPro" id="IPR000551">
    <property type="entry name" value="MerR-type_HTH_dom"/>
</dbReference>
<dbReference type="SMART" id="SM00871">
    <property type="entry name" value="AraC_E_bind"/>
    <property type="match status" value="1"/>
</dbReference>
<dbReference type="InterPro" id="IPR029441">
    <property type="entry name" value="Cass2"/>
</dbReference>
<dbReference type="Pfam" id="PF14526">
    <property type="entry name" value="Cass2"/>
    <property type="match status" value="1"/>
</dbReference>
<dbReference type="EMBL" id="WBZC01000013">
    <property type="protein sequence ID" value="KAB3536052.1"/>
    <property type="molecule type" value="Genomic_DNA"/>
</dbReference>
<dbReference type="PANTHER" id="PTHR30204">
    <property type="entry name" value="REDOX-CYCLING DRUG-SENSING TRANSCRIPTIONAL ACTIVATOR SOXR"/>
    <property type="match status" value="1"/>
</dbReference>
<dbReference type="Gene3D" id="3.20.80.10">
    <property type="entry name" value="Regulatory factor, effector binding domain"/>
    <property type="match status" value="1"/>
</dbReference>
<dbReference type="InterPro" id="IPR010499">
    <property type="entry name" value="AraC_E-bd"/>
</dbReference>
<evidence type="ECO:0000256" key="1">
    <source>
        <dbReference type="ARBA" id="ARBA00022491"/>
    </source>
</evidence>
<accession>A0A6I0F3W6</accession>
<evidence type="ECO:0000256" key="4">
    <source>
        <dbReference type="ARBA" id="ARBA00023163"/>
    </source>
</evidence>
<gene>
    <name evidence="6" type="ORF">F8154_04645</name>
</gene>
<dbReference type="GO" id="GO:0003700">
    <property type="term" value="F:DNA-binding transcription factor activity"/>
    <property type="evidence" value="ECO:0007669"/>
    <property type="project" value="InterPro"/>
</dbReference>
<dbReference type="InterPro" id="IPR047057">
    <property type="entry name" value="MerR_fam"/>
</dbReference>
<dbReference type="InterPro" id="IPR009061">
    <property type="entry name" value="DNA-bd_dom_put_sf"/>
</dbReference>
<keyword evidence="3" id="KW-0238">DNA-binding</keyword>
<keyword evidence="1" id="KW-0678">Repressor</keyword>
<organism evidence="6 7">
    <name type="scientific">Alkaliphilus pronyensis</name>
    <dbReference type="NCBI Taxonomy" id="1482732"/>
    <lineage>
        <taxon>Bacteria</taxon>
        <taxon>Bacillati</taxon>
        <taxon>Bacillota</taxon>
        <taxon>Clostridia</taxon>
        <taxon>Peptostreptococcales</taxon>
        <taxon>Natronincolaceae</taxon>
        <taxon>Alkaliphilus</taxon>
    </lineage>
</organism>
<dbReference type="PROSITE" id="PS50937">
    <property type="entry name" value="HTH_MERR_2"/>
    <property type="match status" value="1"/>
</dbReference>
<dbReference type="InterPro" id="IPR011256">
    <property type="entry name" value="Reg_factor_effector_dom_sf"/>
</dbReference>
<proteinExistence type="predicted"/>
<dbReference type="PANTHER" id="PTHR30204:SF69">
    <property type="entry name" value="MERR-FAMILY TRANSCRIPTIONAL REGULATOR"/>
    <property type="match status" value="1"/>
</dbReference>
<dbReference type="Proteomes" id="UP000432715">
    <property type="component" value="Unassembled WGS sequence"/>
</dbReference>
<evidence type="ECO:0000256" key="3">
    <source>
        <dbReference type="ARBA" id="ARBA00023125"/>
    </source>
</evidence>
<dbReference type="AlphaFoldDB" id="A0A6I0F3W6"/>
<sequence>MIIVYTIGEFSRIGMISTSALRFYDEIGLLKPSKINRFNGYRYYSEDQVEDIHFITEMREYEFSLEEIKGFIGSNKINLVAELQKKHEKLFWKQQKILYVRRKLKERIKKTQGADSFMEINNKANKLEIKVASKDKPIKTVGISINIPAWPPEDASIFGDLWSQYWDRDVSSKISNKIYPSVRYGILAFTEAGIQYIVADAVSSYEDIPEGLVTFDIPKGEYAVCTFNGETFDEMVNSSMQRANDYLLTTWLPKTEYKHAESFSLEVYDDRSRKKEYPEMDIMQPIVKKG</sequence>
<dbReference type="Pfam" id="PF13411">
    <property type="entry name" value="MerR_1"/>
    <property type="match status" value="1"/>
</dbReference>
<dbReference type="SUPFAM" id="SSF46955">
    <property type="entry name" value="Putative DNA-binding domain"/>
    <property type="match status" value="1"/>
</dbReference>
<dbReference type="GO" id="GO:0003677">
    <property type="term" value="F:DNA binding"/>
    <property type="evidence" value="ECO:0007669"/>
    <property type="project" value="UniProtKB-KW"/>
</dbReference>
<dbReference type="CDD" id="cd01107">
    <property type="entry name" value="HTH_BmrR"/>
    <property type="match status" value="1"/>
</dbReference>
<keyword evidence="2" id="KW-0805">Transcription regulation</keyword>
<dbReference type="OrthoDB" id="5319803at2"/>
<reference evidence="6 7" key="1">
    <citation type="submission" date="2019-10" db="EMBL/GenBank/DDBJ databases">
        <title>Alkaliphilus serpentinus sp. nov. and Alkaliphilus pronyensis sp. nov., two novel anaerobic alkaliphilic species isolated from the serpentinized-hosted hydrothermal field of the Prony Bay (New Caledonia).</title>
        <authorList>
            <person name="Postec A."/>
        </authorList>
    </citation>
    <scope>NUCLEOTIDE SEQUENCE [LARGE SCALE GENOMIC DNA]</scope>
    <source>
        <strain evidence="6 7">LacV</strain>
    </source>
</reference>
<evidence type="ECO:0000259" key="5">
    <source>
        <dbReference type="PROSITE" id="PS50937"/>
    </source>
</evidence>
<evidence type="ECO:0000256" key="2">
    <source>
        <dbReference type="ARBA" id="ARBA00023015"/>
    </source>
</evidence>
<keyword evidence="7" id="KW-1185">Reference proteome</keyword>
<dbReference type="SUPFAM" id="SSF55136">
    <property type="entry name" value="Probable bacterial effector-binding domain"/>
    <property type="match status" value="1"/>
</dbReference>
<dbReference type="Gene3D" id="1.10.1660.10">
    <property type="match status" value="1"/>
</dbReference>
<evidence type="ECO:0000313" key="7">
    <source>
        <dbReference type="Proteomes" id="UP000432715"/>
    </source>
</evidence>
<evidence type="ECO:0000313" key="6">
    <source>
        <dbReference type="EMBL" id="KAB3536052.1"/>
    </source>
</evidence>
<name>A0A6I0F3W6_9FIRM</name>